<comment type="caution">
    <text evidence="2">The sequence shown here is derived from an EMBL/GenBank/DDBJ whole genome shotgun (WGS) entry which is preliminary data.</text>
</comment>
<keyword evidence="3" id="KW-1185">Reference proteome</keyword>
<evidence type="ECO:0000313" key="2">
    <source>
        <dbReference type="EMBL" id="ESK90588.1"/>
    </source>
</evidence>
<feature type="region of interest" description="Disordered" evidence="1">
    <location>
        <begin position="1"/>
        <end position="35"/>
    </location>
</feature>
<reference evidence="2 3" key="1">
    <citation type="journal article" date="2014" name="BMC Genomics">
        <title>Genome and secretome analysis of the hemibiotrophic fungal pathogen, Moniliophthora roreri, which causes frosty pod rot disease of cacao: mechanisms of the biotrophic and necrotrophic phases.</title>
        <authorList>
            <person name="Meinhardt L.W."/>
            <person name="Costa G.G.L."/>
            <person name="Thomazella D.P.T."/>
            <person name="Teixeira P.J.P.L."/>
            <person name="Carazzolle M.F."/>
            <person name="Schuster S.C."/>
            <person name="Carlson J.E."/>
            <person name="Guiltinan M.J."/>
            <person name="Mieczkowski P."/>
            <person name="Farmer A."/>
            <person name="Ramaraj T."/>
            <person name="Crozier J."/>
            <person name="Davis R.E."/>
            <person name="Shao J."/>
            <person name="Melnick R.L."/>
            <person name="Pereira G.A.G."/>
            <person name="Bailey B.A."/>
        </authorList>
    </citation>
    <scope>NUCLEOTIDE SEQUENCE [LARGE SCALE GENOMIC DNA]</scope>
    <source>
        <strain evidence="2 3">MCA 2997</strain>
    </source>
</reference>
<organism evidence="2 3">
    <name type="scientific">Moniliophthora roreri (strain MCA 2997)</name>
    <name type="common">Cocoa frosty pod rot fungus</name>
    <name type="synonym">Crinipellis roreri</name>
    <dbReference type="NCBI Taxonomy" id="1381753"/>
    <lineage>
        <taxon>Eukaryota</taxon>
        <taxon>Fungi</taxon>
        <taxon>Dikarya</taxon>
        <taxon>Basidiomycota</taxon>
        <taxon>Agaricomycotina</taxon>
        <taxon>Agaricomycetes</taxon>
        <taxon>Agaricomycetidae</taxon>
        <taxon>Agaricales</taxon>
        <taxon>Marasmiineae</taxon>
        <taxon>Marasmiaceae</taxon>
        <taxon>Moniliophthora</taxon>
    </lineage>
</organism>
<sequence>MAQWQVERADPSRSVKGFKEIENNGFRKRPGSVRPDLINTLSHSSEKSKVAQTQATPKGTNVFNATHEDIHCDIIASIQALHKNLATHQAMHQNLKDLAIHREEIERLKVDVFHLRKEREENKARWEQERVLWRKERANMEVNEDIILLFEAAYGICQGTPFRLLSRAFC</sequence>
<evidence type="ECO:0000256" key="1">
    <source>
        <dbReference type="SAM" id="MobiDB-lite"/>
    </source>
</evidence>
<dbReference type="KEGG" id="mrr:Moror_4224"/>
<name>V2WUP8_MONRO</name>
<feature type="compositionally biased region" description="Basic and acidic residues" evidence="1">
    <location>
        <begin position="7"/>
        <end position="22"/>
    </location>
</feature>
<accession>V2WUP8</accession>
<dbReference type="HOGENOM" id="CLU_1571060_0_0_1"/>
<protein>
    <submittedName>
        <fullName evidence="2">Uncharacterized protein</fullName>
    </submittedName>
</protein>
<proteinExistence type="predicted"/>
<gene>
    <name evidence="2" type="ORF">Moror_4224</name>
</gene>
<dbReference type="AlphaFoldDB" id="V2WUP8"/>
<evidence type="ECO:0000313" key="3">
    <source>
        <dbReference type="Proteomes" id="UP000017559"/>
    </source>
</evidence>
<dbReference type="EMBL" id="AWSO01000430">
    <property type="protein sequence ID" value="ESK90588.1"/>
    <property type="molecule type" value="Genomic_DNA"/>
</dbReference>
<dbReference type="Proteomes" id="UP000017559">
    <property type="component" value="Unassembled WGS sequence"/>
</dbReference>